<evidence type="ECO:0000313" key="2">
    <source>
        <dbReference type="EMBL" id="SFZ76739.1"/>
    </source>
</evidence>
<dbReference type="EMBL" id="FPKS01000019">
    <property type="protein sequence ID" value="SFZ76739.1"/>
    <property type="molecule type" value="Genomic_DNA"/>
</dbReference>
<proteinExistence type="predicted"/>
<keyword evidence="1" id="KW-0175">Coiled coil</keyword>
<dbReference type="STRING" id="1122154.SAMN02746068_02053"/>
<dbReference type="Pfam" id="PF05045">
    <property type="entry name" value="RgpF"/>
    <property type="match status" value="1"/>
</dbReference>
<dbReference type="Proteomes" id="UP000185655">
    <property type="component" value="Unassembled WGS sequence"/>
</dbReference>
<evidence type="ECO:0000313" key="3">
    <source>
        <dbReference type="Proteomes" id="UP000185655"/>
    </source>
</evidence>
<protein>
    <submittedName>
        <fullName evidence="2">Rhamnosyltransferase</fullName>
    </submittedName>
</protein>
<dbReference type="AlphaFoldDB" id="A0A1K2HJ47"/>
<feature type="coiled-coil region" evidence="1">
    <location>
        <begin position="588"/>
        <end position="615"/>
    </location>
</feature>
<evidence type="ECO:0000256" key="1">
    <source>
        <dbReference type="SAM" id="Coils"/>
    </source>
</evidence>
<dbReference type="InterPro" id="IPR007739">
    <property type="entry name" value="RgpF"/>
</dbReference>
<organism evidence="2 3">
    <name type="scientific">Pseudolactococcus chungangensis CAU 28 = DSM 22330</name>
    <dbReference type="NCBI Taxonomy" id="1122154"/>
    <lineage>
        <taxon>Bacteria</taxon>
        <taxon>Bacillati</taxon>
        <taxon>Bacillota</taxon>
        <taxon>Bacilli</taxon>
        <taxon>Lactobacillales</taxon>
        <taxon>Streptococcaceae</taxon>
        <taxon>Pseudolactococcus</taxon>
    </lineage>
</organism>
<gene>
    <name evidence="2" type="ORF">SAMN02746068_02053</name>
</gene>
<dbReference type="GO" id="GO:0016740">
    <property type="term" value="F:transferase activity"/>
    <property type="evidence" value="ECO:0007669"/>
    <property type="project" value="UniProtKB-KW"/>
</dbReference>
<dbReference type="RefSeq" id="WP_072353671.1">
    <property type="nucleotide sequence ID" value="NZ_FPKS01000019.1"/>
</dbReference>
<reference evidence="2 3" key="1">
    <citation type="submission" date="2016-11" db="EMBL/GenBank/DDBJ databases">
        <authorList>
            <person name="Jaros S."/>
            <person name="Januszkiewicz K."/>
            <person name="Wedrychowicz H."/>
        </authorList>
    </citation>
    <scope>NUCLEOTIDE SEQUENCE [LARGE SCALE GENOMIC DNA]</scope>
    <source>
        <strain evidence="2 3">DSM 22330</strain>
    </source>
</reference>
<sequence length="640" mass="73588">MKRVAIYFFFDSKGIVHDYVSYFLSDLVKNIDRLLIVVNGQLDEANQTKLAQFGEVYLRDNDELDVGAYKFGLAQLDDELPQFDEIILLNNTIMGPLYPFKETFDKMASQELDFWGLTKVGEIGLNETLLKKSKYDKYYEHIQSHWIAIRKSMFLSKDWRDFWHDLPYIADYDTSVGMYEAVFTKYFSDLGYQWGVSVDSDNVYPHSQMPLYDLPKQLVEQMRCPIFKKRAAFNILDRALVVGAGEQSPELFDYIKTHTDYPLDLLAEAILPYYHYDLIHKNMANVSILSKNETSLLESQSKIALIIHLYFEDMVDEFLTYAHFFPATTDIYITTSQSSVKQKVTERKNDFQQKLTIIDVDNRGRDVSALLVGAKSIITSGDYDLVCFTHDKKTLQLGSETSGYSFAHKCYENIHGSSAYVSNVIALFEENQKLGLAVAPAPNHGDYFWTVEKDWTPDPKNSSNTQALLDKLGVHVPIAEDHHPIAPIGSVFWFRPSAMEKLFQQDWQIDDFPGEPLPVDGTISHAIERSYPFLAQDAGYYTQTIMNDRYAAIEYLNLSYYLRKVTQGIGVFKNISDSGNLSGKLFQINEVKNQLMDYQTQVAAYQTKISELNQIIDNNRWNGRNLRRKIKTILKKTVAK</sequence>
<dbReference type="OrthoDB" id="199095at2"/>
<accession>A0A1K2HJ47</accession>
<name>A0A1K2HJ47_9LACT</name>
<keyword evidence="2" id="KW-0808">Transferase</keyword>